<protein>
    <submittedName>
        <fullName evidence="3">Unnamed protein product</fullName>
    </submittedName>
</protein>
<name>A0A9W6TJD3_9STRA</name>
<feature type="compositionally biased region" description="Basic and acidic residues" evidence="2">
    <location>
        <begin position="259"/>
        <end position="276"/>
    </location>
</feature>
<sequence>MGKSDERNVTAEEEFSKLEQVLNQTADDVSNCLKLLKKHLSDYDSRNGNHFINTATSYMRSDMRTAKDTAMDLKHVAHKINKGHKPSKTEVSSARNMMDATEKAMDTLKATARNYDRENGQSMGVMGTVDAAVGGSHHKEKDEKHGGLFGKEDKKEDEKHGSLFGKDEKENKGGVMGKDGNVQHGLLGKSDQKQDEHRGGLFRNPDNNVGGIIGSTDTVETIVKKTLRDNFSLSALSHQIAAAEKSLSPSIVERAKEAMHEVKDKLKGDKHSEGPHHQGHHVKYTTTP</sequence>
<feature type="region of interest" description="Disordered" evidence="2">
    <location>
        <begin position="190"/>
        <end position="209"/>
    </location>
</feature>
<gene>
    <name evidence="3" type="ORF">Plil01_000436200</name>
</gene>
<evidence type="ECO:0000313" key="3">
    <source>
        <dbReference type="EMBL" id="GMF13940.1"/>
    </source>
</evidence>
<feature type="region of interest" description="Disordered" evidence="2">
    <location>
        <begin position="259"/>
        <end position="288"/>
    </location>
</feature>
<feature type="compositionally biased region" description="Basic and acidic residues" evidence="2">
    <location>
        <begin position="137"/>
        <end position="172"/>
    </location>
</feature>
<feature type="compositionally biased region" description="Basic and acidic residues" evidence="2">
    <location>
        <begin position="190"/>
        <end position="199"/>
    </location>
</feature>
<evidence type="ECO:0000256" key="1">
    <source>
        <dbReference type="SAM" id="Coils"/>
    </source>
</evidence>
<dbReference type="OrthoDB" id="103502at2759"/>
<feature type="region of interest" description="Disordered" evidence="2">
    <location>
        <begin position="135"/>
        <end position="181"/>
    </location>
</feature>
<feature type="coiled-coil region" evidence="1">
    <location>
        <begin position="91"/>
        <end position="118"/>
    </location>
</feature>
<evidence type="ECO:0000256" key="2">
    <source>
        <dbReference type="SAM" id="MobiDB-lite"/>
    </source>
</evidence>
<evidence type="ECO:0000313" key="4">
    <source>
        <dbReference type="Proteomes" id="UP001165083"/>
    </source>
</evidence>
<dbReference type="AlphaFoldDB" id="A0A9W6TJD3"/>
<organism evidence="3 4">
    <name type="scientific">Phytophthora lilii</name>
    <dbReference type="NCBI Taxonomy" id="2077276"/>
    <lineage>
        <taxon>Eukaryota</taxon>
        <taxon>Sar</taxon>
        <taxon>Stramenopiles</taxon>
        <taxon>Oomycota</taxon>
        <taxon>Peronosporomycetes</taxon>
        <taxon>Peronosporales</taxon>
        <taxon>Peronosporaceae</taxon>
        <taxon>Phytophthora</taxon>
    </lineage>
</organism>
<dbReference type="EMBL" id="BSXW01000177">
    <property type="protein sequence ID" value="GMF13940.1"/>
    <property type="molecule type" value="Genomic_DNA"/>
</dbReference>
<feature type="compositionally biased region" description="Basic residues" evidence="2">
    <location>
        <begin position="277"/>
        <end position="288"/>
    </location>
</feature>
<comment type="caution">
    <text evidence="3">The sequence shown here is derived from an EMBL/GenBank/DDBJ whole genome shotgun (WGS) entry which is preliminary data.</text>
</comment>
<proteinExistence type="predicted"/>
<keyword evidence="4" id="KW-1185">Reference proteome</keyword>
<accession>A0A9W6TJD3</accession>
<reference evidence="3" key="1">
    <citation type="submission" date="2023-04" db="EMBL/GenBank/DDBJ databases">
        <title>Phytophthora lilii NBRC 32176.</title>
        <authorList>
            <person name="Ichikawa N."/>
            <person name="Sato H."/>
            <person name="Tonouchi N."/>
        </authorList>
    </citation>
    <scope>NUCLEOTIDE SEQUENCE</scope>
    <source>
        <strain evidence="3">NBRC 32176</strain>
    </source>
</reference>
<dbReference type="Proteomes" id="UP001165083">
    <property type="component" value="Unassembled WGS sequence"/>
</dbReference>
<keyword evidence="1" id="KW-0175">Coiled coil</keyword>